<dbReference type="OrthoDB" id="3539922at2759"/>
<accession>A0A9W8YSA5</accession>
<sequence>MSSSRGHKNNVYYKDDSASSGDDGHDHRKSSRPRGYRPRIYRDDSLIKRPEPEIDKVDSGWDTSDYSPKDKYYLSEDDDPHGLYSPRGSSPQKRGSAGDEHSRERRSPSKHHPTDRGHSRRSPSPPPTQSHRHHHHHHHRRSPSHSRQRDDEDDSGRRHKSSSTHAKSTSGSAAPRSRPKPSRAGSSYLTTPRPRPIRARSSYTTSRSARPRPVRGLSHSSSKTKPKTKFPHDLSKLMDPDTLKDLMKDFPWDEAGKVALQAGTVAAIKVGTDDIPWAVKATKIGSAALGAAVVDHVFRPQKKGGVKYAAMRHLAEVAVGNLVVGPTMRKAGSRGGGGRR</sequence>
<keyword evidence="3" id="KW-1185">Reference proteome</keyword>
<evidence type="ECO:0000313" key="3">
    <source>
        <dbReference type="Proteomes" id="UP001140453"/>
    </source>
</evidence>
<evidence type="ECO:0000313" key="2">
    <source>
        <dbReference type="EMBL" id="KAJ4389741.1"/>
    </source>
</evidence>
<dbReference type="AlphaFoldDB" id="A0A9W8YSA5"/>
<feature type="region of interest" description="Disordered" evidence="1">
    <location>
        <begin position="1"/>
        <end position="236"/>
    </location>
</feature>
<reference evidence="2" key="1">
    <citation type="submission" date="2022-10" db="EMBL/GenBank/DDBJ databases">
        <title>Tapping the CABI collections for fungal endophytes: first genome assemblies for Collariella, Neodidymelliopsis, Ascochyta clinopodiicola, Didymella pomorum, Didymosphaeria variabile, Neocosmospora piperis and Neocucurbitaria cava.</title>
        <authorList>
            <person name="Hill R."/>
        </authorList>
    </citation>
    <scope>NUCLEOTIDE SEQUENCE</scope>
    <source>
        <strain evidence="2">IMI 355082</strain>
    </source>
</reference>
<feature type="compositionally biased region" description="Basic residues" evidence="1">
    <location>
        <begin position="27"/>
        <end position="39"/>
    </location>
</feature>
<feature type="compositionally biased region" description="Basic residues" evidence="1">
    <location>
        <begin position="130"/>
        <end position="146"/>
    </location>
</feature>
<comment type="caution">
    <text evidence="2">The sequence shown here is derived from an EMBL/GenBank/DDBJ whole genome shotgun (WGS) entry which is preliminary data.</text>
</comment>
<feature type="compositionally biased region" description="Basic and acidic residues" evidence="1">
    <location>
        <begin position="40"/>
        <end position="59"/>
    </location>
</feature>
<feature type="compositionally biased region" description="Basic and acidic residues" evidence="1">
    <location>
        <begin position="13"/>
        <end position="26"/>
    </location>
</feature>
<evidence type="ECO:0000256" key="1">
    <source>
        <dbReference type="SAM" id="MobiDB-lite"/>
    </source>
</evidence>
<feature type="compositionally biased region" description="Low complexity" evidence="1">
    <location>
        <begin position="163"/>
        <end position="173"/>
    </location>
</feature>
<feature type="compositionally biased region" description="Low complexity" evidence="1">
    <location>
        <begin position="199"/>
        <end position="208"/>
    </location>
</feature>
<name>A0A9W8YSA5_9PEZI</name>
<gene>
    <name evidence="2" type="ORF">N0V93_007213</name>
</gene>
<dbReference type="EMBL" id="JAPEVB010000004">
    <property type="protein sequence ID" value="KAJ4389741.1"/>
    <property type="molecule type" value="Genomic_DNA"/>
</dbReference>
<feature type="compositionally biased region" description="Basic and acidic residues" evidence="1">
    <location>
        <begin position="96"/>
        <end position="117"/>
    </location>
</feature>
<proteinExistence type="predicted"/>
<organism evidence="2 3">
    <name type="scientific">Gnomoniopsis smithogilvyi</name>
    <dbReference type="NCBI Taxonomy" id="1191159"/>
    <lineage>
        <taxon>Eukaryota</taxon>
        <taxon>Fungi</taxon>
        <taxon>Dikarya</taxon>
        <taxon>Ascomycota</taxon>
        <taxon>Pezizomycotina</taxon>
        <taxon>Sordariomycetes</taxon>
        <taxon>Sordariomycetidae</taxon>
        <taxon>Diaporthales</taxon>
        <taxon>Gnomoniaceae</taxon>
        <taxon>Gnomoniopsis</taxon>
    </lineage>
</organism>
<protein>
    <submittedName>
        <fullName evidence="2">Uncharacterized protein</fullName>
    </submittedName>
</protein>
<dbReference type="Proteomes" id="UP001140453">
    <property type="component" value="Unassembled WGS sequence"/>
</dbReference>